<gene>
    <name evidence="9" type="ORF">QBC37DRAFT_476743</name>
</gene>
<dbReference type="EMBL" id="MU858335">
    <property type="protein sequence ID" value="KAK4206937.1"/>
    <property type="molecule type" value="Genomic_DNA"/>
</dbReference>
<accession>A0AAN6Y091</accession>
<keyword evidence="8" id="KW-0812">Transmembrane</keyword>
<feature type="binding site" description="axial binding residue" evidence="5">
    <location>
        <position position="449"/>
    </location>
    <ligand>
        <name>heme</name>
        <dbReference type="ChEBI" id="CHEBI:30413"/>
    </ligand>
    <ligandPart>
        <name>Fe</name>
        <dbReference type="ChEBI" id="CHEBI:18248"/>
    </ligandPart>
</feature>
<proteinExistence type="inferred from homology"/>
<evidence type="ECO:0000256" key="8">
    <source>
        <dbReference type="SAM" id="Phobius"/>
    </source>
</evidence>
<dbReference type="GO" id="GO:0020037">
    <property type="term" value="F:heme binding"/>
    <property type="evidence" value="ECO:0007669"/>
    <property type="project" value="InterPro"/>
</dbReference>
<comment type="similarity">
    <text evidence="1 6">Belongs to the cytochrome P450 family.</text>
</comment>
<dbReference type="InterPro" id="IPR036396">
    <property type="entry name" value="Cyt_P450_sf"/>
</dbReference>
<evidence type="ECO:0000256" key="6">
    <source>
        <dbReference type="RuleBase" id="RU000461"/>
    </source>
</evidence>
<keyword evidence="2 5" id="KW-0479">Metal-binding</keyword>
<evidence type="ECO:0000256" key="7">
    <source>
        <dbReference type="SAM" id="MobiDB-lite"/>
    </source>
</evidence>
<evidence type="ECO:0000313" key="10">
    <source>
        <dbReference type="Proteomes" id="UP001301769"/>
    </source>
</evidence>
<dbReference type="InterPro" id="IPR050364">
    <property type="entry name" value="Cytochrome_P450_fung"/>
</dbReference>
<dbReference type="GO" id="GO:0004497">
    <property type="term" value="F:monooxygenase activity"/>
    <property type="evidence" value="ECO:0007669"/>
    <property type="project" value="UniProtKB-KW"/>
</dbReference>
<evidence type="ECO:0000256" key="1">
    <source>
        <dbReference type="ARBA" id="ARBA00010617"/>
    </source>
</evidence>
<dbReference type="CDD" id="cd11065">
    <property type="entry name" value="CYP64-like"/>
    <property type="match status" value="1"/>
</dbReference>
<dbReference type="InterPro" id="IPR017972">
    <property type="entry name" value="Cyt_P450_CS"/>
</dbReference>
<dbReference type="PROSITE" id="PS00086">
    <property type="entry name" value="CYTOCHROME_P450"/>
    <property type="match status" value="1"/>
</dbReference>
<comment type="caution">
    <text evidence="9">The sequence shown here is derived from an EMBL/GenBank/DDBJ whole genome shotgun (WGS) entry which is preliminary data.</text>
</comment>
<dbReference type="PANTHER" id="PTHR46300:SF12">
    <property type="entry name" value="P450, PUTATIVE (EUROFUNG)-RELATED"/>
    <property type="match status" value="1"/>
</dbReference>
<dbReference type="InterPro" id="IPR001128">
    <property type="entry name" value="Cyt_P450"/>
</dbReference>
<dbReference type="InterPro" id="IPR002401">
    <property type="entry name" value="Cyt_P450_E_grp-I"/>
</dbReference>
<dbReference type="PRINTS" id="PR00463">
    <property type="entry name" value="EP450I"/>
</dbReference>
<organism evidence="9 10">
    <name type="scientific">Rhypophila decipiens</name>
    <dbReference type="NCBI Taxonomy" id="261697"/>
    <lineage>
        <taxon>Eukaryota</taxon>
        <taxon>Fungi</taxon>
        <taxon>Dikarya</taxon>
        <taxon>Ascomycota</taxon>
        <taxon>Pezizomycotina</taxon>
        <taxon>Sordariomycetes</taxon>
        <taxon>Sordariomycetidae</taxon>
        <taxon>Sordariales</taxon>
        <taxon>Naviculisporaceae</taxon>
        <taxon>Rhypophila</taxon>
    </lineage>
</organism>
<evidence type="ECO:0000313" key="9">
    <source>
        <dbReference type="EMBL" id="KAK4206937.1"/>
    </source>
</evidence>
<protein>
    <submittedName>
        <fullName evidence="9">Cytochrome P450</fullName>
    </submittedName>
</protein>
<name>A0AAN6Y091_9PEZI</name>
<keyword evidence="4 5" id="KW-0408">Iron</keyword>
<evidence type="ECO:0000256" key="3">
    <source>
        <dbReference type="ARBA" id="ARBA00023002"/>
    </source>
</evidence>
<dbReference type="AlphaFoldDB" id="A0AAN6Y091"/>
<keyword evidence="10" id="KW-1185">Reference proteome</keyword>
<keyword evidence="6" id="KW-0503">Monooxygenase</keyword>
<dbReference type="SUPFAM" id="SSF48264">
    <property type="entry name" value="Cytochrome P450"/>
    <property type="match status" value="1"/>
</dbReference>
<evidence type="ECO:0000256" key="4">
    <source>
        <dbReference type="ARBA" id="ARBA00023004"/>
    </source>
</evidence>
<reference evidence="9" key="2">
    <citation type="submission" date="2023-05" db="EMBL/GenBank/DDBJ databases">
        <authorList>
            <consortium name="Lawrence Berkeley National Laboratory"/>
            <person name="Steindorff A."/>
            <person name="Hensen N."/>
            <person name="Bonometti L."/>
            <person name="Westerberg I."/>
            <person name="Brannstrom I.O."/>
            <person name="Guillou S."/>
            <person name="Cros-Aarteil S."/>
            <person name="Calhoun S."/>
            <person name="Haridas S."/>
            <person name="Kuo A."/>
            <person name="Mondo S."/>
            <person name="Pangilinan J."/>
            <person name="Riley R."/>
            <person name="Labutti K."/>
            <person name="Andreopoulos B."/>
            <person name="Lipzen A."/>
            <person name="Chen C."/>
            <person name="Yanf M."/>
            <person name="Daum C."/>
            <person name="Ng V."/>
            <person name="Clum A."/>
            <person name="Ohm R."/>
            <person name="Martin F."/>
            <person name="Silar P."/>
            <person name="Natvig D."/>
            <person name="Lalanne C."/>
            <person name="Gautier V."/>
            <person name="Ament-Velasquez S.L."/>
            <person name="Kruys A."/>
            <person name="Hutchinson M.I."/>
            <person name="Powell A.J."/>
            <person name="Barry K."/>
            <person name="Miller A.N."/>
            <person name="Grigoriev I.V."/>
            <person name="Debuchy R."/>
            <person name="Gladieux P."/>
            <person name="Thoren M.H."/>
            <person name="Johannesson H."/>
        </authorList>
    </citation>
    <scope>NUCLEOTIDE SEQUENCE</scope>
    <source>
        <strain evidence="9">PSN293</strain>
    </source>
</reference>
<keyword evidence="8" id="KW-0472">Membrane</keyword>
<dbReference type="GO" id="GO:0005506">
    <property type="term" value="F:iron ion binding"/>
    <property type="evidence" value="ECO:0007669"/>
    <property type="project" value="InterPro"/>
</dbReference>
<evidence type="ECO:0000256" key="5">
    <source>
        <dbReference type="PIRSR" id="PIRSR602401-1"/>
    </source>
</evidence>
<sequence length="527" mass="60491">MLGYVVNTLKAARFQYPVVFPLTVVATAICAFWLAILKYFEPAGKRRGRDGTRSRLPRGPRGCRSLACSRRSPTGTLNELAKYGEMTTMHLGSKTWILLNSHRVINEIIAKRGSLTNTRSPMPISSGLVSRDRRSIILPQEQWAERRRVMHGLLSGTALRQYGTWQEEESTKMMAEYVFQPQRWYRHHYRYANSVIVRITLGDRPFDMLDKDLEDMQNAVTFFLGSIGKGIVDWFPKLAKIPRVLQVWCPYWERLGQWNYELYSKWYNPVKAKVENGTAGPSFVRDYLMHPDTRFKGDSDDLMYVAMQLIEAGSDTTREALNIMTMAALEYPDIFAKARAEVDRVCGVGKDARLPTLEDMEVLPYISAMCKEVLRWRPIFPMLPEHVATQDIEFEGYYFPAGTGFVINGSAVGMECEDPERFLPERWLNGHEQDIAHGLWQFGGGRRICVAYRLAQRSLFINVARLAQCIDYKPNGPYSPDKLNLEAVDEPFSVQATLRSEDYKTLILEEARRIGVLEEVQAKFYQL</sequence>
<reference evidence="9" key="1">
    <citation type="journal article" date="2023" name="Mol. Phylogenet. Evol.">
        <title>Genome-scale phylogeny and comparative genomics of the fungal order Sordariales.</title>
        <authorList>
            <person name="Hensen N."/>
            <person name="Bonometti L."/>
            <person name="Westerberg I."/>
            <person name="Brannstrom I.O."/>
            <person name="Guillou S."/>
            <person name="Cros-Aarteil S."/>
            <person name="Calhoun S."/>
            <person name="Haridas S."/>
            <person name="Kuo A."/>
            <person name="Mondo S."/>
            <person name="Pangilinan J."/>
            <person name="Riley R."/>
            <person name="LaButti K."/>
            <person name="Andreopoulos B."/>
            <person name="Lipzen A."/>
            <person name="Chen C."/>
            <person name="Yan M."/>
            <person name="Daum C."/>
            <person name="Ng V."/>
            <person name="Clum A."/>
            <person name="Steindorff A."/>
            <person name="Ohm R.A."/>
            <person name="Martin F."/>
            <person name="Silar P."/>
            <person name="Natvig D.O."/>
            <person name="Lalanne C."/>
            <person name="Gautier V."/>
            <person name="Ament-Velasquez S.L."/>
            <person name="Kruys A."/>
            <person name="Hutchinson M.I."/>
            <person name="Powell A.J."/>
            <person name="Barry K."/>
            <person name="Miller A.N."/>
            <person name="Grigoriev I.V."/>
            <person name="Debuchy R."/>
            <person name="Gladieux P."/>
            <person name="Hiltunen Thoren M."/>
            <person name="Johannesson H."/>
        </authorList>
    </citation>
    <scope>NUCLEOTIDE SEQUENCE</scope>
    <source>
        <strain evidence="9">PSN293</strain>
    </source>
</reference>
<dbReference type="GO" id="GO:0016705">
    <property type="term" value="F:oxidoreductase activity, acting on paired donors, with incorporation or reduction of molecular oxygen"/>
    <property type="evidence" value="ECO:0007669"/>
    <property type="project" value="InterPro"/>
</dbReference>
<keyword evidence="5 6" id="KW-0349">Heme</keyword>
<evidence type="ECO:0000256" key="2">
    <source>
        <dbReference type="ARBA" id="ARBA00022723"/>
    </source>
</evidence>
<feature type="transmembrane region" description="Helical" evidence="8">
    <location>
        <begin position="20"/>
        <end position="40"/>
    </location>
</feature>
<dbReference type="Pfam" id="PF00067">
    <property type="entry name" value="p450"/>
    <property type="match status" value="1"/>
</dbReference>
<dbReference type="Gene3D" id="1.10.630.10">
    <property type="entry name" value="Cytochrome P450"/>
    <property type="match status" value="1"/>
</dbReference>
<dbReference type="Proteomes" id="UP001301769">
    <property type="component" value="Unassembled WGS sequence"/>
</dbReference>
<comment type="cofactor">
    <cofactor evidence="5">
        <name>heme</name>
        <dbReference type="ChEBI" id="CHEBI:30413"/>
    </cofactor>
</comment>
<dbReference type="PANTHER" id="PTHR46300">
    <property type="entry name" value="P450, PUTATIVE (EUROFUNG)-RELATED-RELATED"/>
    <property type="match status" value="1"/>
</dbReference>
<keyword evidence="3 6" id="KW-0560">Oxidoreductase</keyword>
<feature type="region of interest" description="Disordered" evidence="7">
    <location>
        <begin position="46"/>
        <end position="68"/>
    </location>
</feature>
<keyword evidence="8" id="KW-1133">Transmembrane helix</keyword>